<dbReference type="GO" id="GO:0005737">
    <property type="term" value="C:cytoplasm"/>
    <property type="evidence" value="ECO:0007669"/>
    <property type="project" value="TreeGrafter"/>
</dbReference>
<dbReference type="InterPro" id="IPR001683">
    <property type="entry name" value="PX_dom"/>
</dbReference>
<dbReference type="Proteomes" id="UP000078559">
    <property type="component" value="Chromosome 12"/>
</dbReference>
<dbReference type="SMR" id="A0A194WDP9"/>
<dbReference type="PROSITE" id="PS50195">
    <property type="entry name" value="PX"/>
    <property type="match status" value="1"/>
</dbReference>
<name>A0A194WDP9_CYTMA</name>
<dbReference type="Gene3D" id="3.30.1520.10">
    <property type="entry name" value="Phox-like domain"/>
    <property type="match status" value="1"/>
</dbReference>
<keyword evidence="1" id="KW-0677">Repeat</keyword>
<dbReference type="PANTHER" id="PTHR15706">
    <property type="entry name" value="SH3 MULTIPLE DOMAIN"/>
    <property type="match status" value="1"/>
</dbReference>
<dbReference type="GO" id="GO:0000747">
    <property type="term" value="P:conjugation with cellular fusion"/>
    <property type="evidence" value="ECO:0007669"/>
    <property type="project" value="TreeGrafter"/>
</dbReference>
<reference evidence="4" key="1">
    <citation type="submission" date="2014-12" db="EMBL/GenBank/DDBJ databases">
        <title>Genome Sequence of Valsa Canker Pathogens Uncovers a Specific Adaption of Colonization on Woody Bark.</title>
        <authorList>
            <person name="Yin Z."/>
            <person name="Liu H."/>
            <person name="Gao X."/>
            <person name="Li Z."/>
            <person name="Song N."/>
            <person name="Ke X."/>
            <person name="Dai Q."/>
            <person name="Wu Y."/>
            <person name="Sun Y."/>
            <person name="Xu J.-R."/>
            <person name="Kang Z.K."/>
            <person name="Wang L."/>
            <person name="Huang L."/>
        </authorList>
    </citation>
    <scope>NUCLEOTIDE SEQUENCE [LARGE SCALE GENOMIC DNA]</scope>
    <source>
        <strain evidence="4">03-8</strain>
    </source>
</reference>
<evidence type="ECO:0000256" key="1">
    <source>
        <dbReference type="ARBA" id="ARBA00022737"/>
    </source>
</evidence>
<dbReference type="SUPFAM" id="SSF64268">
    <property type="entry name" value="PX domain"/>
    <property type="match status" value="1"/>
</dbReference>
<feature type="compositionally biased region" description="Acidic residues" evidence="2">
    <location>
        <begin position="182"/>
        <end position="191"/>
    </location>
</feature>
<evidence type="ECO:0000313" key="5">
    <source>
        <dbReference type="Proteomes" id="UP000078559"/>
    </source>
</evidence>
<evidence type="ECO:0000259" key="3">
    <source>
        <dbReference type="PROSITE" id="PS50195"/>
    </source>
</evidence>
<sequence>MDPAQLSGYGGTSAQKLTHCEEPRIVNMDTEKLKETTIEQNNELTGRLNNAIPQASSPGSSQSWTPLYARIPRYCFAEDKYWFVIETLMEDNRCWELSRYYEDFYSFHLALLARFPAEAGNTGTQKRSLPYLPGPVHYVTDTITEGRLYHLDYYVKKLLDQPQHISGCDLVKQFFTPMEGDFEIDQNDSGDEPGIGVNRIAPRSKRSRSIR</sequence>
<protein>
    <submittedName>
        <fullName evidence="4">Protein scd2/ral3</fullName>
    </submittedName>
</protein>
<dbReference type="CDD" id="cd06890">
    <property type="entry name" value="PX_Bem1p"/>
    <property type="match status" value="1"/>
</dbReference>
<dbReference type="InterPro" id="IPR051228">
    <property type="entry name" value="NADPH_Oxidase/PX-Domain"/>
</dbReference>
<dbReference type="Pfam" id="PF00787">
    <property type="entry name" value="PX"/>
    <property type="match status" value="1"/>
</dbReference>
<dbReference type="PANTHER" id="PTHR15706:SF2">
    <property type="entry name" value="SH3 AND PX DOMAIN-CONTAINING PROTEIN 2A"/>
    <property type="match status" value="1"/>
</dbReference>
<dbReference type="InterPro" id="IPR035550">
    <property type="entry name" value="Bem1/Scd2_PX"/>
</dbReference>
<feature type="region of interest" description="Disordered" evidence="2">
    <location>
        <begin position="182"/>
        <end position="211"/>
    </location>
</feature>
<dbReference type="GO" id="GO:0035091">
    <property type="term" value="F:phosphatidylinositol binding"/>
    <property type="evidence" value="ECO:0007669"/>
    <property type="project" value="InterPro"/>
</dbReference>
<accession>A0A194WDP9</accession>
<evidence type="ECO:0000313" key="4">
    <source>
        <dbReference type="EMBL" id="KUI74260.1"/>
    </source>
</evidence>
<feature type="compositionally biased region" description="Basic residues" evidence="2">
    <location>
        <begin position="202"/>
        <end position="211"/>
    </location>
</feature>
<dbReference type="GO" id="GO:0030674">
    <property type="term" value="F:protein-macromolecule adaptor activity"/>
    <property type="evidence" value="ECO:0007669"/>
    <property type="project" value="TreeGrafter"/>
</dbReference>
<dbReference type="GO" id="GO:0043332">
    <property type="term" value="C:mating projection tip"/>
    <property type="evidence" value="ECO:0007669"/>
    <property type="project" value="TreeGrafter"/>
</dbReference>
<dbReference type="SMART" id="SM00312">
    <property type="entry name" value="PX"/>
    <property type="match status" value="1"/>
</dbReference>
<feature type="domain" description="PX" evidence="3">
    <location>
        <begin position="61"/>
        <end position="182"/>
    </location>
</feature>
<proteinExistence type="predicted"/>
<organism evidence="4 5">
    <name type="scientific">Cytospora mali</name>
    <name type="common">Apple Valsa canker fungus</name>
    <name type="synonym">Valsa mali</name>
    <dbReference type="NCBI Taxonomy" id="578113"/>
    <lineage>
        <taxon>Eukaryota</taxon>
        <taxon>Fungi</taxon>
        <taxon>Dikarya</taxon>
        <taxon>Ascomycota</taxon>
        <taxon>Pezizomycotina</taxon>
        <taxon>Sordariomycetes</taxon>
        <taxon>Sordariomycetidae</taxon>
        <taxon>Diaporthales</taxon>
        <taxon>Cytosporaceae</taxon>
        <taxon>Cytospora</taxon>
    </lineage>
</organism>
<gene>
    <name evidence="4" type="ORF">VM1G_09791</name>
</gene>
<dbReference type="FunFam" id="3.30.1520.10:FF:000041">
    <property type="entry name" value="Protein kinase activator Bem1"/>
    <property type="match status" value="1"/>
</dbReference>
<dbReference type="EMBL" id="CM003109">
    <property type="protein sequence ID" value="KUI74260.1"/>
    <property type="molecule type" value="Genomic_DNA"/>
</dbReference>
<dbReference type="AlphaFoldDB" id="A0A194WDP9"/>
<keyword evidence="5" id="KW-1185">Reference proteome</keyword>
<dbReference type="InterPro" id="IPR036871">
    <property type="entry name" value="PX_dom_sf"/>
</dbReference>
<evidence type="ECO:0000256" key="2">
    <source>
        <dbReference type="SAM" id="MobiDB-lite"/>
    </source>
</evidence>